<dbReference type="AlphaFoldDB" id="A0A2G8TE77"/>
<evidence type="ECO:0000259" key="1">
    <source>
        <dbReference type="Pfam" id="PF18974"/>
    </source>
</evidence>
<proteinExistence type="predicted"/>
<comment type="caution">
    <text evidence="2">The sequence shown here is derived from an EMBL/GenBank/DDBJ whole genome shotgun (WGS) entry which is preliminary data.</text>
</comment>
<feature type="domain" description="DUF5710" evidence="1">
    <location>
        <begin position="3"/>
        <end position="43"/>
    </location>
</feature>
<dbReference type="EMBL" id="PDOC01000008">
    <property type="protein sequence ID" value="PIL44361.1"/>
    <property type="molecule type" value="Genomic_DNA"/>
</dbReference>
<dbReference type="InterPro" id="IPR043764">
    <property type="entry name" value="DUF5710"/>
</dbReference>
<accession>A0A2G8TE77</accession>
<evidence type="ECO:0000313" key="3">
    <source>
        <dbReference type="Proteomes" id="UP000230390"/>
    </source>
</evidence>
<sequence>MKMLKVPYAEKDQAKSLGARWNAQRKAWYVPDGADAAPFEQWWADDAAVPAPVAGAGKTTTGKVDSYVGKPTVGAHYFILEHDCNPFVECAQCRPALVTSGWAAAHDAVKLVIAAL</sequence>
<dbReference type="OrthoDB" id="7235451at2"/>
<dbReference type="RefSeq" id="WP_099789405.1">
    <property type="nucleotide sequence ID" value="NZ_JBHLYV010000098.1"/>
</dbReference>
<reference evidence="2 3" key="1">
    <citation type="submission" date="2017-10" db="EMBL/GenBank/DDBJ databases">
        <title>Massilia psychrophilum sp. nov., a novel purple-pigmented bacterium isolated from Tianshan glacier, Xinjiang Municipality, China.</title>
        <authorList>
            <person name="Wang H."/>
        </authorList>
    </citation>
    <scope>NUCLEOTIDE SEQUENCE [LARGE SCALE GENOMIC DNA]</scope>
    <source>
        <strain evidence="2 3">JCM 30074</strain>
    </source>
</reference>
<organism evidence="2 3">
    <name type="scientific">Massilia eurypsychrophila</name>
    <dbReference type="NCBI Taxonomy" id="1485217"/>
    <lineage>
        <taxon>Bacteria</taxon>
        <taxon>Pseudomonadati</taxon>
        <taxon>Pseudomonadota</taxon>
        <taxon>Betaproteobacteria</taxon>
        <taxon>Burkholderiales</taxon>
        <taxon>Oxalobacteraceae</taxon>
        <taxon>Telluria group</taxon>
        <taxon>Massilia</taxon>
    </lineage>
</organism>
<evidence type="ECO:0000313" key="2">
    <source>
        <dbReference type="EMBL" id="PIL44361.1"/>
    </source>
</evidence>
<protein>
    <recommendedName>
        <fullName evidence="1">DUF5710 domain-containing protein</fullName>
    </recommendedName>
</protein>
<dbReference type="Proteomes" id="UP000230390">
    <property type="component" value="Unassembled WGS sequence"/>
</dbReference>
<keyword evidence="3" id="KW-1185">Reference proteome</keyword>
<name>A0A2G8TE77_9BURK</name>
<gene>
    <name evidence="2" type="ORF">CR105_14970</name>
</gene>
<dbReference type="Pfam" id="PF18974">
    <property type="entry name" value="DUF5710"/>
    <property type="match status" value="1"/>
</dbReference>